<evidence type="ECO:0000256" key="4">
    <source>
        <dbReference type="SAM" id="MobiDB-lite"/>
    </source>
</evidence>
<evidence type="ECO:0000313" key="5">
    <source>
        <dbReference type="Proteomes" id="UP000515123"/>
    </source>
</evidence>
<feature type="region of interest" description="Disordered" evidence="4">
    <location>
        <begin position="428"/>
        <end position="448"/>
    </location>
</feature>
<accession>A0A6P5EZX3</accession>
<dbReference type="GeneID" id="109709106"/>
<reference evidence="6" key="2">
    <citation type="submission" date="2025-08" db="UniProtKB">
        <authorList>
            <consortium name="RefSeq"/>
        </authorList>
    </citation>
    <scope>IDENTIFICATION</scope>
    <source>
        <tissue evidence="6">Leaf</tissue>
    </source>
</reference>
<sequence length="832" mass="93409">MLNSIRHRHRHRLLRPPSSPHGLAFLFLKSLSSTTSSVAPHSQTLTFLIDSCGLSPESAISASQKLRFKSTENPSAVLRLLRDYGFGETHIYTIISRHPNLLSCDSHRILRPKIEALRSFGFSGESLARVLTVQPALLTRSLEKHIIPCLTFLRTLLASDGDFVSVFTRYPRGLNADLNRSILPILAVLRKHNLPEDRIPKLVKIHPRILILTLRRAIEIVDGLKAAGVLPSDLLFIYAFRAVAGQKSASWDRKMALFKSFGLSEADVVSAFRRHPWVMLTSEEKLRRGLEFFLRRLKFAPDDILKHPILLCYSLEKRILPRCAVITVLKRKGKLEESSPLIPALIEPVPSFLKRFVMRYQDDIPEVLKAYNREIKFNGFYRGLGRSSSVGSESFQTKKKILTQKDRKDLVGGEHLAILQMPSLVAGHPSWSSRQTQNPPPNPRREKKKISTTMLNSIRHRLLLLPPTNPSPPKSLSLCSSSVAPSSQTLTFLIDSCGLSPESARSASQKLLFKSAENPNAVLRLLRDYGFGEAHISKLISSYPAVLSSDPHSTLRPKLEALRSFGFSGESLARLLTNQPVLLRRSLEKHIIPCLTFLRTLLAAEGDFVSVFARNPHGLNSDLSKSILPILGVLRKHSLPEDRISKLVKIHPRILILRPLRVSEIVDQVKAAGVPTSSPLFIYAFATVAGQKRAHWDRKTAVFKGFGLSEADVVSSFRRHPLVMQTSEQKIRRGLEFLLHSLKLAPDDVVGNPILLCYSLEKRILPRCAVMSLLKREGKLEENSSVVQALLATTSSFLERFVMRYQDDVPEVLKAYNGEIKSNSKDDDWEVE</sequence>
<evidence type="ECO:0000313" key="6">
    <source>
        <dbReference type="RefSeq" id="XP_020086763.1"/>
    </source>
</evidence>
<comment type="similarity">
    <text evidence="1">Belongs to the mTERF family.</text>
</comment>
<dbReference type="RefSeq" id="XP_020086763.1">
    <property type="nucleotide sequence ID" value="XM_020231174.1"/>
</dbReference>
<dbReference type="PANTHER" id="PTHR13068:SF93">
    <property type="entry name" value="OS05G0403600 PROTEIN"/>
    <property type="match status" value="1"/>
</dbReference>
<dbReference type="InterPro" id="IPR038538">
    <property type="entry name" value="MTERF_sf"/>
</dbReference>
<dbReference type="AlphaFoldDB" id="A0A6P5EZX3"/>
<keyword evidence="2" id="KW-0804">Transcription</keyword>
<dbReference type="InterPro" id="IPR003690">
    <property type="entry name" value="MTERF"/>
</dbReference>
<proteinExistence type="inferred from homology"/>
<dbReference type="FunFam" id="1.25.70.10:FF:000001">
    <property type="entry name" value="Mitochondrial transcription termination factor-like"/>
    <property type="match status" value="2"/>
</dbReference>
<dbReference type="SMART" id="SM00733">
    <property type="entry name" value="Mterf"/>
    <property type="match status" value="12"/>
</dbReference>
<dbReference type="Pfam" id="PF02536">
    <property type="entry name" value="mTERF"/>
    <property type="match status" value="4"/>
</dbReference>
<protein>
    <submittedName>
        <fullName evidence="6">Uncharacterized protein LOC109709106</fullName>
    </submittedName>
</protein>
<gene>
    <name evidence="6" type="primary">LOC109709106</name>
</gene>
<evidence type="ECO:0000256" key="3">
    <source>
        <dbReference type="ARBA" id="ARBA00022946"/>
    </source>
</evidence>
<evidence type="ECO:0000256" key="1">
    <source>
        <dbReference type="ARBA" id="ARBA00007692"/>
    </source>
</evidence>
<organism evidence="5 6">
    <name type="scientific">Ananas comosus</name>
    <name type="common">Pineapple</name>
    <name type="synonym">Ananas ananas</name>
    <dbReference type="NCBI Taxonomy" id="4615"/>
    <lineage>
        <taxon>Eukaryota</taxon>
        <taxon>Viridiplantae</taxon>
        <taxon>Streptophyta</taxon>
        <taxon>Embryophyta</taxon>
        <taxon>Tracheophyta</taxon>
        <taxon>Spermatophyta</taxon>
        <taxon>Magnoliopsida</taxon>
        <taxon>Liliopsida</taxon>
        <taxon>Poales</taxon>
        <taxon>Bromeliaceae</taxon>
        <taxon>Bromelioideae</taxon>
        <taxon>Ananas</taxon>
    </lineage>
</organism>
<dbReference type="GO" id="GO:0006353">
    <property type="term" value="P:DNA-templated transcription termination"/>
    <property type="evidence" value="ECO:0007669"/>
    <property type="project" value="UniProtKB-KW"/>
</dbReference>
<dbReference type="Proteomes" id="UP000515123">
    <property type="component" value="Linkage group 4"/>
</dbReference>
<dbReference type="PANTHER" id="PTHR13068">
    <property type="entry name" value="CGI-12 PROTEIN-RELATED"/>
    <property type="match status" value="1"/>
</dbReference>
<dbReference type="OrthoDB" id="637682at2759"/>
<reference evidence="5" key="1">
    <citation type="journal article" date="2015" name="Nat. Genet.">
        <title>The pineapple genome and the evolution of CAM photosynthesis.</title>
        <authorList>
            <person name="Ming R."/>
            <person name="VanBuren R."/>
            <person name="Wai C.M."/>
            <person name="Tang H."/>
            <person name="Schatz M.C."/>
            <person name="Bowers J.E."/>
            <person name="Lyons E."/>
            <person name="Wang M.L."/>
            <person name="Chen J."/>
            <person name="Biggers E."/>
            <person name="Zhang J."/>
            <person name="Huang L."/>
            <person name="Zhang L."/>
            <person name="Miao W."/>
            <person name="Zhang J."/>
            <person name="Ye Z."/>
            <person name="Miao C."/>
            <person name="Lin Z."/>
            <person name="Wang H."/>
            <person name="Zhou H."/>
            <person name="Yim W.C."/>
            <person name="Priest H.D."/>
            <person name="Zheng C."/>
            <person name="Woodhouse M."/>
            <person name="Edger P.P."/>
            <person name="Guyot R."/>
            <person name="Guo H.B."/>
            <person name="Guo H."/>
            <person name="Zheng G."/>
            <person name="Singh R."/>
            <person name="Sharma A."/>
            <person name="Min X."/>
            <person name="Zheng Y."/>
            <person name="Lee H."/>
            <person name="Gurtowski J."/>
            <person name="Sedlazeck F.J."/>
            <person name="Harkess A."/>
            <person name="McKain M.R."/>
            <person name="Liao Z."/>
            <person name="Fang J."/>
            <person name="Liu J."/>
            <person name="Zhang X."/>
            <person name="Zhang Q."/>
            <person name="Hu W."/>
            <person name="Qin Y."/>
            <person name="Wang K."/>
            <person name="Chen L.Y."/>
            <person name="Shirley N."/>
            <person name="Lin Y.R."/>
            <person name="Liu L.Y."/>
            <person name="Hernandez A.G."/>
            <person name="Wright C.L."/>
            <person name="Bulone V."/>
            <person name="Tuskan G.A."/>
            <person name="Heath K."/>
            <person name="Zee F."/>
            <person name="Moore P.H."/>
            <person name="Sunkar R."/>
            <person name="Leebens-Mack J.H."/>
            <person name="Mockler T."/>
            <person name="Bennetzen J.L."/>
            <person name="Freeling M."/>
            <person name="Sankoff D."/>
            <person name="Paterson A.H."/>
            <person name="Zhu X."/>
            <person name="Yang X."/>
            <person name="Smith J.A."/>
            <person name="Cushman J.C."/>
            <person name="Paull R.E."/>
            <person name="Yu Q."/>
        </authorList>
    </citation>
    <scope>NUCLEOTIDE SEQUENCE [LARGE SCALE GENOMIC DNA]</scope>
    <source>
        <strain evidence="5">cv. F153</strain>
    </source>
</reference>
<name>A0A6P5EZX3_ANACO</name>
<keyword evidence="2" id="KW-0805">Transcription regulation</keyword>
<dbReference type="GO" id="GO:0003676">
    <property type="term" value="F:nucleic acid binding"/>
    <property type="evidence" value="ECO:0007669"/>
    <property type="project" value="InterPro"/>
</dbReference>
<keyword evidence="5" id="KW-1185">Reference proteome</keyword>
<dbReference type="Gene3D" id="1.25.70.10">
    <property type="entry name" value="Transcription termination factor 3, mitochondrial"/>
    <property type="match status" value="2"/>
</dbReference>
<evidence type="ECO:0000256" key="2">
    <source>
        <dbReference type="ARBA" id="ARBA00022472"/>
    </source>
</evidence>
<keyword evidence="2" id="KW-0806">Transcription termination</keyword>
<keyword evidence="3" id="KW-0809">Transit peptide</keyword>